<feature type="compositionally biased region" description="Low complexity" evidence="1">
    <location>
        <begin position="96"/>
        <end position="106"/>
    </location>
</feature>
<feature type="region of interest" description="Disordered" evidence="1">
    <location>
        <begin position="86"/>
        <end position="111"/>
    </location>
</feature>
<dbReference type="VEuPathDB" id="AmoebaDB:FDP41_008100"/>
<dbReference type="EMBL" id="VFQX01000060">
    <property type="protein sequence ID" value="KAF0973396.1"/>
    <property type="molecule type" value="Genomic_DNA"/>
</dbReference>
<dbReference type="VEuPathDB" id="AmoebaDB:NF0055290"/>
<feature type="region of interest" description="Disordered" evidence="1">
    <location>
        <begin position="131"/>
        <end position="178"/>
    </location>
</feature>
<dbReference type="Proteomes" id="UP000444721">
    <property type="component" value="Unassembled WGS sequence"/>
</dbReference>
<evidence type="ECO:0000313" key="2">
    <source>
        <dbReference type="EMBL" id="KAF0973396.1"/>
    </source>
</evidence>
<evidence type="ECO:0000313" key="3">
    <source>
        <dbReference type="Proteomes" id="UP000444721"/>
    </source>
</evidence>
<comment type="caution">
    <text evidence="2">The sequence shown here is derived from an EMBL/GenBank/DDBJ whole genome shotgun (WGS) entry which is preliminary data.</text>
</comment>
<protein>
    <submittedName>
        <fullName evidence="2">Uncharacterized protein</fullName>
    </submittedName>
</protein>
<dbReference type="AlphaFoldDB" id="A0A6A5BFJ0"/>
<reference evidence="2 3" key="1">
    <citation type="journal article" date="2019" name="Sci. Rep.">
        <title>Nanopore sequencing improves the draft genome of the human pathogenic amoeba Naegleria fowleri.</title>
        <authorList>
            <person name="Liechti N."/>
            <person name="Schurch N."/>
            <person name="Bruggmann R."/>
            <person name="Wittwer M."/>
        </authorList>
    </citation>
    <scope>NUCLEOTIDE SEQUENCE [LARGE SCALE GENOMIC DNA]</scope>
    <source>
        <strain evidence="2 3">ATCC 30894</strain>
    </source>
</reference>
<name>A0A6A5BFJ0_NAEFO</name>
<organism evidence="2 3">
    <name type="scientific">Naegleria fowleri</name>
    <name type="common">Brain eating amoeba</name>
    <dbReference type="NCBI Taxonomy" id="5763"/>
    <lineage>
        <taxon>Eukaryota</taxon>
        <taxon>Discoba</taxon>
        <taxon>Heterolobosea</taxon>
        <taxon>Tetramitia</taxon>
        <taxon>Eutetramitia</taxon>
        <taxon>Vahlkampfiidae</taxon>
        <taxon>Naegleria</taxon>
    </lineage>
</organism>
<dbReference type="OrthoDB" id="10458159at2759"/>
<accession>A0A6A5BFJ0</accession>
<evidence type="ECO:0000256" key="1">
    <source>
        <dbReference type="SAM" id="MobiDB-lite"/>
    </source>
</evidence>
<sequence length="214" mass="23856">MINSTPHLLQDHNNSFSRTSLQVVANGNGASSPTQQLVSANHLLFHEFQCDSPSITTTGASSMTVSPSVTSSFVFVEDSLSMKSQKRAKTRKMVGSSSTASSTITDSSRKKSVTNMMNGHVQVTVFHHHHYMSKSKKNKTENSTSRSLLNNDDEEEQKKALSKLNPRTKIEKKSHSKSGLQYTVVKEEVVSCKDGSELNYEMALEDGFIWWSWY</sequence>
<dbReference type="VEuPathDB" id="AmoebaDB:NfTy_092150"/>
<dbReference type="RefSeq" id="XP_044558109.1">
    <property type="nucleotide sequence ID" value="XM_044711918.1"/>
</dbReference>
<proteinExistence type="predicted"/>
<keyword evidence="3" id="KW-1185">Reference proteome</keyword>
<dbReference type="GeneID" id="68115318"/>
<dbReference type="OMA" id="KSNHIRY"/>
<gene>
    <name evidence="2" type="ORF">FDP41_008100</name>
</gene>